<organism evidence="1 2">
    <name type="scientific">Flavonifractor plautii ATCC 29863</name>
    <dbReference type="NCBI Taxonomy" id="411475"/>
    <lineage>
        <taxon>Bacteria</taxon>
        <taxon>Bacillati</taxon>
        <taxon>Bacillota</taxon>
        <taxon>Clostridia</taxon>
        <taxon>Eubacteriales</taxon>
        <taxon>Oscillospiraceae</taxon>
        <taxon>Flavonifractor</taxon>
    </lineage>
</organism>
<accession>G9YU52</accession>
<proteinExistence type="predicted"/>
<dbReference type="HOGENOM" id="CLU_2395393_0_0_9"/>
<dbReference type="Proteomes" id="UP000004459">
    <property type="component" value="Unassembled WGS sequence"/>
</dbReference>
<evidence type="ECO:0000313" key="1">
    <source>
        <dbReference type="EMBL" id="EHM42908.1"/>
    </source>
</evidence>
<protein>
    <submittedName>
        <fullName evidence="1">Uncharacterized protein</fullName>
    </submittedName>
</protein>
<dbReference type="EMBL" id="AGCK01000246">
    <property type="protein sequence ID" value="EHM42908.1"/>
    <property type="molecule type" value="Genomic_DNA"/>
</dbReference>
<name>G9YU52_FLAPL</name>
<evidence type="ECO:0000313" key="2">
    <source>
        <dbReference type="Proteomes" id="UP000004459"/>
    </source>
</evidence>
<comment type="caution">
    <text evidence="1">The sequence shown here is derived from an EMBL/GenBank/DDBJ whole genome shotgun (WGS) entry which is preliminary data.</text>
</comment>
<reference evidence="1 2" key="1">
    <citation type="submission" date="2011-08" db="EMBL/GenBank/DDBJ databases">
        <authorList>
            <person name="Weinstock G."/>
            <person name="Sodergren E."/>
            <person name="Clifton S."/>
            <person name="Fulton L."/>
            <person name="Fulton B."/>
            <person name="Courtney L."/>
            <person name="Fronick C."/>
            <person name="Harrison M."/>
            <person name="Strong C."/>
            <person name="Farmer C."/>
            <person name="Delahaunty K."/>
            <person name="Markovic C."/>
            <person name="Hall O."/>
            <person name="Minx P."/>
            <person name="Tomlinson C."/>
            <person name="Mitreva M."/>
            <person name="Hou S."/>
            <person name="Chen J."/>
            <person name="Wollam A."/>
            <person name="Pepin K.H."/>
            <person name="Johnson M."/>
            <person name="Bhonagiri V."/>
            <person name="Zhang X."/>
            <person name="Suruliraj S."/>
            <person name="Warren W."/>
            <person name="Chinwalla A."/>
            <person name="Mardis E.R."/>
            <person name="Wilson R.K."/>
        </authorList>
    </citation>
    <scope>NUCLEOTIDE SEQUENCE [LARGE SCALE GENOMIC DNA]</scope>
    <source>
        <strain evidence="1 2">ATCC 29863</strain>
    </source>
</reference>
<dbReference type="AlphaFoldDB" id="G9YU52"/>
<sequence length="93" mass="10276">MINPFILCSMEERANRGGQSDPCALMFPSSAPALLFKHCGRAPGPAYRAFHMGNGYRPMFLSMADLPVRDALPGCGYEWRPPGWSAMKNRPVC</sequence>
<gene>
    <name evidence="1" type="ORF">HMPREF0372_03066</name>
</gene>
<dbReference type="PATRIC" id="fig|411475.3.peg.2646"/>